<dbReference type="InterPro" id="IPR024932">
    <property type="entry name" value="ApbE"/>
</dbReference>
<name>A0A830EVV0_9EURY</name>
<dbReference type="Proteomes" id="UP000653099">
    <property type="component" value="Unassembled WGS sequence"/>
</dbReference>
<accession>A0A830EVV0</accession>
<evidence type="ECO:0000256" key="10">
    <source>
        <dbReference type="ARBA" id="ARBA00048540"/>
    </source>
</evidence>
<sequence length="290" mass="31658">MIGDTLEATYERLGHSRREFKCCDTTWEIEVVGLRSRSAVSAACRTAHALEAQLNAFDEASAVSRLNDEGAVTNEHIARIVRRGLAYYELTDRVFDIHQGRVEHDLKGFLRKERDTPPASFDTGAVTIEANTVYTDVPLDLNGLAKGYIVDRVFETVNRVGRRGFVSGGGDLSPPTGPVGVESPYGDDTPLKILDTDWYVATSGGYRRERDGTDHIYDPTTNRLGSRHESVTVVAERDCMAADAFATTLAALSLTDAQSLADRCPGIEALIVHNGVFHPTAGFSTHVLDT</sequence>
<evidence type="ECO:0000256" key="6">
    <source>
        <dbReference type="ARBA" id="ARBA00022723"/>
    </source>
</evidence>
<keyword evidence="12" id="KW-1185">Reference proteome</keyword>
<keyword evidence="8" id="KW-0460">Magnesium</keyword>
<reference evidence="11" key="2">
    <citation type="submission" date="2020-09" db="EMBL/GenBank/DDBJ databases">
        <authorList>
            <person name="Sun Q."/>
            <person name="Ohkuma M."/>
        </authorList>
    </citation>
    <scope>NUCLEOTIDE SEQUENCE</scope>
    <source>
        <strain evidence="11">JCM 14359</strain>
    </source>
</reference>
<protein>
    <recommendedName>
        <fullName evidence="3">FAD:protein FMN transferase</fullName>
        <ecNumber evidence="2">2.7.1.180</ecNumber>
    </recommendedName>
    <alternativeName>
        <fullName evidence="9">Flavin transferase</fullName>
    </alternativeName>
</protein>
<dbReference type="AlphaFoldDB" id="A0A830EVV0"/>
<evidence type="ECO:0000256" key="7">
    <source>
        <dbReference type="ARBA" id="ARBA00022827"/>
    </source>
</evidence>
<evidence type="ECO:0000256" key="9">
    <source>
        <dbReference type="ARBA" id="ARBA00031306"/>
    </source>
</evidence>
<keyword evidence="5" id="KW-0808">Transferase</keyword>
<dbReference type="SUPFAM" id="SSF143631">
    <property type="entry name" value="ApbE-like"/>
    <property type="match status" value="1"/>
</dbReference>
<dbReference type="EMBL" id="BMOC01000023">
    <property type="protein sequence ID" value="GGJ15561.1"/>
    <property type="molecule type" value="Genomic_DNA"/>
</dbReference>
<keyword evidence="6" id="KW-0479">Metal-binding</keyword>
<dbReference type="InterPro" id="IPR003374">
    <property type="entry name" value="ApbE-like_sf"/>
</dbReference>
<dbReference type="PANTHER" id="PTHR30040:SF2">
    <property type="entry name" value="FAD:PROTEIN FMN TRANSFERASE"/>
    <property type="match status" value="1"/>
</dbReference>
<keyword evidence="7" id="KW-0274">FAD</keyword>
<evidence type="ECO:0000313" key="11">
    <source>
        <dbReference type="EMBL" id="GGJ15561.1"/>
    </source>
</evidence>
<evidence type="ECO:0000256" key="4">
    <source>
        <dbReference type="ARBA" id="ARBA00022630"/>
    </source>
</evidence>
<evidence type="ECO:0000256" key="3">
    <source>
        <dbReference type="ARBA" id="ARBA00016337"/>
    </source>
</evidence>
<dbReference type="Pfam" id="PF02424">
    <property type="entry name" value="ApbE"/>
    <property type="match status" value="1"/>
</dbReference>
<evidence type="ECO:0000256" key="5">
    <source>
        <dbReference type="ARBA" id="ARBA00022679"/>
    </source>
</evidence>
<organism evidence="11 12">
    <name type="scientific">Halobellus salinus</name>
    <dbReference type="NCBI Taxonomy" id="931585"/>
    <lineage>
        <taxon>Archaea</taxon>
        <taxon>Methanobacteriati</taxon>
        <taxon>Methanobacteriota</taxon>
        <taxon>Stenosarchaea group</taxon>
        <taxon>Halobacteria</taxon>
        <taxon>Halobacteriales</taxon>
        <taxon>Haloferacaceae</taxon>
        <taxon>Halobellus</taxon>
    </lineage>
</organism>
<comment type="cofactor">
    <cofactor evidence="1">
        <name>Mg(2+)</name>
        <dbReference type="ChEBI" id="CHEBI:18420"/>
    </cofactor>
</comment>
<reference evidence="11" key="1">
    <citation type="journal article" date="2014" name="Int. J. Syst. Evol. Microbiol.">
        <title>Complete genome sequence of Corynebacterium casei LMG S-19264T (=DSM 44701T), isolated from a smear-ripened cheese.</title>
        <authorList>
            <consortium name="US DOE Joint Genome Institute (JGI-PGF)"/>
            <person name="Walter F."/>
            <person name="Albersmeier A."/>
            <person name="Kalinowski J."/>
            <person name="Ruckert C."/>
        </authorList>
    </citation>
    <scope>NUCLEOTIDE SEQUENCE</scope>
    <source>
        <strain evidence="11">JCM 14359</strain>
    </source>
</reference>
<dbReference type="GO" id="GO:0046872">
    <property type="term" value="F:metal ion binding"/>
    <property type="evidence" value="ECO:0007669"/>
    <property type="project" value="UniProtKB-KW"/>
</dbReference>
<evidence type="ECO:0000256" key="1">
    <source>
        <dbReference type="ARBA" id="ARBA00001946"/>
    </source>
</evidence>
<dbReference type="Gene3D" id="3.10.520.10">
    <property type="entry name" value="ApbE-like domains"/>
    <property type="match status" value="1"/>
</dbReference>
<dbReference type="PANTHER" id="PTHR30040">
    <property type="entry name" value="THIAMINE BIOSYNTHESIS LIPOPROTEIN APBE"/>
    <property type="match status" value="1"/>
</dbReference>
<dbReference type="EC" id="2.7.1.180" evidence="2"/>
<dbReference type="GO" id="GO:0016740">
    <property type="term" value="F:transferase activity"/>
    <property type="evidence" value="ECO:0007669"/>
    <property type="project" value="UniProtKB-KW"/>
</dbReference>
<comment type="catalytic activity">
    <reaction evidence="10">
        <text>L-threonyl-[protein] + FAD = FMN-L-threonyl-[protein] + AMP + H(+)</text>
        <dbReference type="Rhea" id="RHEA:36847"/>
        <dbReference type="Rhea" id="RHEA-COMP:11060"/>
        <dbReference type="Rhea" id="RHEA-COMP:11061"/>
        <dbReference type="ChEBI" id="CHEBI:15378"/>
        <dbReference type="ChEBI" id="CHEBI:30013"/>
        <dbReference type="ChEBI" id="CHEBI:57692"/>
        <dbReference type="ChEBI" id="CHEBI:74257"/>
        <dbReference type="ChEBI" id="CHEBI:456215"/>
        <dbReference type="EC" id="2.7.1.180"/>
    </reaction>
</comment>
<comment type="caution">
    <text evidence="11">The sequence shown here is derived from an EMBL/GenBank/DDBJ whole genome shotgun (WGS) entry which is preliminary data.</text>
</comment>
<evidence type="ECO:0000256" key="2">
    <source>
        <dbReference type="ARBA" id="ARBA00011955"/>
    </source>
</evidence>
<gene>
    <name evidence="11" type="ORF">GCM10008995_26710</name>
</gene>
<proteinExistence type="predicted"/>
<evidence type="ECO:0000313" key="12">
    <source>
        <dbReference type="Proteomes" id="UP000653099"/>
    </source>
</evidence>
<evidence type="ECO:0000256" key="8">
    <source>
        <dbReference type="ARBA" id="ARBA00022842"/>
    </source>
</evidence>
<keyword evidence="4" id="KW-0285">Flavoprotein</keyword>
<dbReference type="RefSeq" id="WP_425603796.1">
    <property type="nucleotide sequence ID" value="NZ_FXTR01000022.1"/>
</dbReference>